<dbReference type="Pfam" id="PF10589">
    <property type="entry name" value="NADH_4Fe-4S"/>
    <property type="match status" value="1"/>
</dbReference>
<evidence type="ECO:0000256" key="3">
    <source>
        <dbReference type="ARBA" id="ARBA00022723"/>
    </source>
</evidence>
<dbReference type="InterPro" id="IPR036249">
    <property type="entry name" value="Thioredoxin-like_sf"/>
</dbReference>
<protein>
    <submittedName>
        <fullName evidence="8">NADH-quinone oxidoreductase subunit F</fullName>
        <ecNumber evidence="8">1.6.5.11</ecNumber>
    </submittedName>
</protein>
<evidence type="ECO:0000256" key="2">
    <source>
        <dbReference type="ARBA" id="ARBA00022485"/>
    </source>
</evidence>
<keyword evidence="5" id="KW-0411">Iron-sulfur</keyword>
<dbReference type="Pfam" id="PF10531">
    <property type="entry name" value="SLBB"/>
    <property type="match status" value="1"/>
</dbReference>
<dbReference type="Gene3D" id="3.40.50.11540">
    <property type="entry name" value="NADH-ubiquinone oxidoreductase 51kDa subunit"/>
    <property type="match status" value="1"/>
</dbReference>
<gene>
    <name evidence="8" type="primary">nuoF</name>
    <name evidence="8" type="ORF">ENSA7_01010</name>
</gene>
<dbReference type="EMBL" id="PVNL01000002">
    <property type="protein sequence ID" value="PRQ10152.1"/>
    <property type="molecule type" value="Genomic_DNA"/>
</dbReference>
<feature type="domain" description="NADH-ubiquinone oxidoreductase 51kDa subunit iron-sulphur binding" evidence="7">
    <location>
        <begin position="421"/>
        <end position="466"/>
    </location>
</feature>
<sequence>MEKKGAQRSRIIELLEEHGGMRPGAAREVARETGVPEADIFGVASFYTLLARPGARTRVCQGLTCMMAGADRRMQELRDSGVEVEPVSCLGQCDRAPAALDDKLELVAGPRGAISPARDDQAMQLAAEDDASYAALARAVEAGPQWVIDELKTAGLQGRGGAGFPAHFKWNSVRTQQEPVRYVVVNADEAEPATFKDREVMLRRPHLMLEGMAIAAFVAGAKTAFIYVRGEFKDCRRALDRAIEQAKPHLDELIGGLEIRIVEGHGAYICGEETALLEAIEGRRGMPRLKPPYPTEAGLWGKPTLMNNVETLACVPSIVRRGGAWFHALGRTEPGSKLYCISGHVARPGVYELPLGVTLDELVEEAGGYLGTPRAFSPGGASSGFLPMSERAVPLDFGALAKLGSMMGSAGVVVLNDTIDMAQAARWQQIFFEDESCGQCAPCRIGARVQRQAVDRWIDGKNRSGLAQVEEVAWEMNEGSICGLGMVASLPLQSAMKYFSEDFQ</sequence>
<evidence type="ECO:0000256" key="5">
    <source>
        <dbReference type="ARBA" id="ARBA00023014"/>
    </source>
</evidence>
<keyword evidence="6" id="KW-0472">Membrane</keyword>
<dbReference type="PANTHER" id="PTHR43578:SF3">
    <property type="entry name" value="NADH-QUINONE OXIDOREDUCTASE SUBUNIT F"/>
    <property type="match status" value="1"/>
</dbReference>
<dbReference type="EC" id="1.6.5.11" evidence="8"/>
<dbReference type="FunFam" id="3.40.50.11540:FF:000001">
    <property type="entry name" value="NADH dehydrogenase [ubiquinone] flavoprotein 1, mitochondrial"/>
    <property type="match status" value="1"/>
</dbReference>
<dbReference type="InterPro" id="IPR037225">
    <property type="entry name" value="Nuo51_FMN-bd_sf"/>
</dbReference>
<dbReference type="Gene3D" id="1.10.10.1590">
    <property type="entry name" value="NADH-quinone oxidoreductase subunit E"/>
    <property type="match status" value="1"/>
</dbReference>
<dbReference type="Pfam" id="PF01512">
    <property type="entry name" value="Complex1_51K"/>
    <property type="match status" value="1"/>
</dbReference>
<dbReference type="Gene3D" id="1.20.1440.230">
    <property type="entry name" value="NADH-ubiquinone oxidoreductase 51kDa subunit, iron-sulphur binding domain"/>
    <property type="match status" value="1"/>
</dbReference>
<dbReference type="GO" id="GO:0008137">
    <property type="term" value="F:NADH dehydrogenase (ubiquinone) activity"/>
    <property type="evidence" value="ECO:0007669"/>
    <property type="project" value="InterPro"/>
</dbReference>
<reference evidence="8 9" key="1">
    <citation type="submission" date="2018-03" db="EMBL/GenBank/DDBJ databases">
        <title>Draft Genome Sequences of the Obligatory Marine Myxobacteria Enhygromyxa salina SWB007.</title>
        <authorList>
            <person name="Poehlein A."/>
            <person name="Moghaddam J.A."/>
            <person name="Harms H."/>
            <person name="Alanjari M."/>
            <person name="Koenig G.M."/>
            <person name="Daniel R."/>
            <person name="Schaeberle T.F."/>
        </authorList>
    </citation>
    <scope>NUCLEOTIDE SEQUENCE [LARGE SCALE GENOMIC DNA]</scope>
    <source>
        <strain evidence="8 9">SWB007</strain>
    </source>
</reference>
<dbReference type="SUPFAM" id="SSF142984">
    <property type="entry name" value="Nqo1 middle domain-like"/>
    <property type="match status" value="1"/>
</dbReference>
<dbReference type="SUPFAM" id="SSF142019">
    <property type="entry name" value="Nqo1 FMN-binding domain-like"/>
    <property type="match status" value="1"/>
</dbReference>
<evidence type="ECO:0000256" key="1">
    <source>
        <dbReference type="ARBA" id="ARBA00007523"/>
    </source>
</evidence>
<comment type="similarity">
    <text evidence="1">Belongs to the complex I 51 kDa subunit family.</text>
</comment>
<evidence type="ECO:0000256" key="4">
    <source>
        <dbReference type="ARBA" id="ARBA00023004"/>
    </source>
</evidence>
<evidence type="ECO:0000313" key="9">
    <source>
        <dbReference type="Proteomes" id="UP000238823"/>
    </source>
</evidence>
<dbReference type="Pfam" id="PF01257">
    <property type="entry name" value="2Fe-2S_thioredx"/>
    <property type="match status" value="1"/>
</dbReference>
<keyword evidence="4" id="KW-0408">Iron</keyword>
<proteinExistence type="inferred from homology"/>
<keyword evidence="6" id="KW-0812">Transmembrane</keyword>
<dbReference type="InterPro" id="IPR001949">
    <property type="entry name" value="NADH-UbQ_OxRdtase_51kDa_CS"/>
</dbReference>
<keyword evidence="2" id="KW-0004">4Fe-4S</keyword>
<dbReference type="InterPro" id="IPR041921">
    <property type="entry name" value="NuoE_N"/>
</dbReference>
<dbReference type="Gene3D" id="3.40.30.10">
    <property type="entry name" value="Glutaredoxin"/>
    <property type="match status" value="1"/>
</dbReference>
<keyword evidence="6" id="KW-1133">Transmembrane helix</keyword>
<evidence type="ECO:0000313" key="8">
    <source>
        <dbReference type="EMBL" id="PRQ10152.1"/>
    </source>
</evidence>
<dbReference type="InterPro" id="IPR011538">
    <property type="entry name" value="Nuo51_FMN-bd"/>
</dbReference>
<comment type="caution">
    <text evidence="8">The sequence shown here is derived from an EMBL/GenBank/DDBJ whole genome shotgun (WGS) entry which is preliminary data.</text>
</comment>
<name>A0A2S9YYK5_9BACT</name>
<keyword evidence="8" id="KW-0560">Oxidoreductase</keyword>
<dbReference type="SMART" id="SM00928">
    <property type="entry name" value="NADH_4Fe-4S"/>
    <property type="match status" value="1"/>
</dbReference>
<dbReference type="PROSITE" id="PS00645">
    <property type="entry name" value="COMPLEX1_51K_2"/>
    <property type="match status" value="1"/>
</dbReference>
<dbReference type="SUPFAM" id="SSF140490">
    <property type="entry name" value="Nqo1C-terminal domain-like"/>
    <property type="match status" value="1"/>
</dbReference>
<dbReference type="InterPro" id="IPR019575">
    <property type="entry name" value="Nuop51_4Fe4S-bd"/>
</dbReference>
<dbReference type="GO" id="GO:0046872">
    <property type="term" value="F:metal ion binding"/>
    <property type="evidence" value="ECO:0007669"/>
    <property type="project" value="UniProtKB-KW"/>
</dbReference>
<accession>A0A2S9YYK5</accession>
<keyword evidence="3" id="KW-0479">Metal-binding</keyword>
<dbReference type="PANTHER" id="PTHR43578">
    <property type="entry name" value="NADH-QUINONE OXIDOREDUCTASE SUBUNIT F"/>
    <property type="match status" value="1"/>
</dbReference>
<dbReference type="InterPro" id="IPR037207">
    <property type="entry name" value="Nuop51_4Fe4S-bd_sf"/>
</dbReference>
<organism evidence="8 9">
    <name type="scientific">Enhygromyxa salina</name>
    <dbReference type="NCBI Taxonomy" id="215803"/>
    <lineage>
        <taxon>Bacteria</taxon>
        <taxon>Pseudomonadati</taxon>
        <taxon>Myxococcota</taxon>
        <taxon>Polyangia</taxon>
        <taxon>Nannocystales</taxon>
        <taxon>Nannocystaceae</taxon>
        <taxon>Enhygromyxa</taxon>
    </lineage>
</organism>
<dbReference type="InterPro" id="IPR019554">
    <property type="entry name" value="Soluble_ligand-bd"/>
</dbReference>
<evidence type="ECO:0000259" key="7">
    <source>
        <dbReference type="SMART" id="SM00928"/>
    </source>
</evidence>
<dbReference type="GO" id="GO:0010181">
    <property type="term" value="F:FMN binding"/>
    <property type="evidence" value="ECO:0007669"/>
    <property type="project" value="InterPro"/>
</dbReference>
<feature type="transmembrane region" description="Helical" evidence="6">
    <location>
        <begin position="207"/>
        <end position="228"/>
    </location>
</feature>
<dbReference type="GO" id="GO:0051539">
    <property type="term" value="F:4 iron, 4 sulfur cluster binding"/>
    <property type="evidence" value="ECO:0007669"/>
    <property type="project" value="UniProtKB-KW"/>
</dbReference>
<evidence type="ECO:0000256" key="6">
    <source>
        <dbReference type="SAM" id="Phobius"/>
    </source>
</evidence>
<dbReference type="Gene3D" id="3.10.20.600">
    <property type="match status" value="1"/>
</dbReference>
<dbReference type="SUPFAM" id="SSF52833">
    <property type="entry name" value="Thioredoxin-like"/>
    <property type="match status" value="1"/>
</dbReference>
<dbReference type="RefSeq" id="WP_181232829.1">
    <property type="nucleotide sequence ID" value="NZ_PVNL01000002.1"/>
</dbReference>
<dbReference type="GO" id="GO:0016491">
    <property type="term" value="F:oxidoreductase activity"/>
    <property type="evidence" value="ECO:0007669"/>
    <property type="project" value="UniProtKB-KW"/>
</dbReference>
<dbReference type="Proteomes" id="UP000238823">
    <property type="component" value="Unassembled WGS sequence"/>
</dbReference>
<dbReference type="AlphaFoldDB" id="A0A2S9YYK5"/>